<gene>
    <name evidence="2" type="ORF">SAMN05216388_10708</name>
</gene>
<evidence type="ECO:0000256" key="1">
    <source>
        <dbReference type="SAM" id="Phobius"/>
    </source>
</evidence>
<name>A0A1H8WS90_9EURY</name>
<evidence type="ECO:0000313" key="2">
    <source>
        <dbReference type="EMBL" id="SEP29948.1"/>
    </source>
</evidence>
<feature type="transmembrane region" description="Helical" evidence="1">
    <location>
        <begin position="32"/>
        <end position="51"/>
    </location>
</feature>
<dbReference type="AlphaFoldDB" id="A0A1H8WS90"/>
<protein>
    <submittedName>
        <fullName evidence="2">Uncharacterized protein</fullName>
    </submittedName>
</protein>
<evidence type="ECO:0000313" key="3">
    <source>
        <dbReference type="Proteomes" id="UP000198775"/>
    </source>
</evidence>
<keyword evidence="1" id="KW-0812">Transmembrane</keyword>
<dbReference type="EMBL" id="FOCX01000070">
    <property type="protein sequence ID" value="SEP29948.1"/>
    <property type="molecule type" value="Genomic_DNA"/>
</dbReference>
<reference evidence="3" key="1">
    <citation type="submission" date="2016-10" db="EMBL/GenBank/DDBJ databases">
        <authorList>
            <person name="Varghese N."/>
            <person name="Submissions S."/>
        </authorList>
    </citation>
    <scope>NUCLEOTIDE SEQUENCE [LARGE SCALE GENOMIC DNA]</scope>
    <source>
        <strain evidence="3">IBRC-M 10043</strain>
    </source>
</reference>
<proteinExistence type="predicted"/>
<keyword evidence="1" id="KW-1133">Transmembrane helix</keyword>
<dbReference type="Proteomes" id="UP000198775">
    <property type="component" value="Unassembled WGS sequence"/>
</dbReference>
<organism evidence="2 3">
    <name type="scientific">Halorientalis persicus</name>
    <dbReference type="NCBI Taxonomy" id="1367881"/>
    <lineage>
        <taxon>Archaea</taxon>
        <taxon>Methanobacteriati</taxon>
        <taxon>Methanobacteriota</taxon>
        <taxon>Stenosarchaea group</taxon>
        <taxon>Halobacteria</taxon>
        <taxon>Halobacteriales</taxon>
        <taxon>Haloarculaceae</taxon>
        <taxon>Halorientalis</taxon>
    </lineage>
</organism>
<keyword evidence="3" id="KW-1185">Reference proteome</keyword>
<keyword evidence="1" id="KW-0472">Membrane</keyword>
<sequence>MNYRWLAGQLLAVLATGYIVFGEPIAGVDPVYTVGIIAIAVFTGIVSYYAYKGYRSQHNPTVESKP</sequence>
<accession>A0A1H8WS90</accession>